<dbReference type="Proteomes" id="UP000273828">
    <property type="component" value="Unassembled WGS sequence"/>
</dbReference>
<evidence type="ECO:0000313" key="10">
    <source>
        <dbReference type="Proteomes" id="UP000273828"/>
    </source>
</evidence>
<name>A0A3N6M9P3_9EURY</name>
<evidence type="ECO:0000256" key="2">
    <source>
        <dbReference type="ARBA" id="ARBA00009399"/>
    </source>
</evidence>
<evidence type="ECO:0000259" key="8">
    <source>
        <dbReference type="Pfam" id="PF04138"/>
    </source>
</evidence>
<feature type="transmembrane region" description="Helical" evidence="7">
    <location>
        <begin position="266"/>
        <end position="286"/>
    </location>
</feature>
<dbReference type="AlphaFoldDB" id="A0A3N6M9P3"/>
<dbReference type="Pfam" id="PF09852">
    <property type="entry name" value="DUF2079"/>
    <property type="match status" value="1"/>
</dbReference>
<dbReference type="InterPro" id="IPR018650">
    <property type="entry name" value="STSV1_Orf64"/>
</dbReference>
<dbReference type="GO" id="GO:0000271">
    <property type="term" value="P:polysaccharide biosynthetic process"/>
    <property type="evidence" value="ECO:0007669"/>
    <property type="project" value="InterPro"/>
</dbReference>
<feature type="transmembrane region" description="Helical" evidence="7">
    <location>
        <begin position="86"/>
        <end position="108"/>
    </location>
</feature>
<dbReference type="InterPro" id="IPR051401">
    <property type="entry name" value="GtrA_CellWall_Glycosyl"/>
</dbReference>
<dbReference type="PANTHER" id="PTHR38459:SF1">
    <property type="entry name" value="PROPHAGE BACTOPRENOL-LINKED GLUCOSE TRANSLOCASE HOMOLOG"/>
    <property type="match status" value="1"/>
</dbReference>
<feature type="transmembrane region" description="Helical" evidence="7">
    <location>
        <begin position="342"/>
        <end position="370"/>
    </location>
</feature>
<feature type="transmembrane region" description="Helical" evidence="7">
    <location>
        <begin position="533"/>
        <end position="554"/>
    </location>
</feature>
<organism evidence="9 10">
    <name type="scientific">Natrarchaeobius halalkaliphilus</name>
    <dbReference type="NCBI Taxonomy" id="1679091"/>
    <lineage>
        <taxon>Archaea</taxon>
        <taxon>Methanobacteriati</taxon>
        <taxon>Methanobacteriota</taxon>
        <taxon>Stenosarchaea group</taxon>
        <taxon>Halobacteria</taxon>
        <taxon>Halobacteriales</taxon>
        <taxon>Natrialbaceae</taxon>
        <taxon>Natrarchaeobius</taxon>
    </lineage>
</organism>
<keyword evidence="10" id="KW-1185">Reference proteome</keyword>
<dbReference type="OrthoDB" id="44002at2157"/>
<dbReference type="InterPro" id="IPR007267">
    <property type="entry name" value="GtrA_DPMS_TM"/>
</dbReference>
<proteinExistence type="inferred from homology"/>
<sequence length="866" mass="94799">MLGDVLSEQWLTPRNKRVLKYATVGLVGVGVNEVVLFVSVAYVGVTYVTGGILSRIVSILTNYALNDHWTWRGRGGTGRRKYVERGGKYVGTRIVGILIGISVLIVLVEAFGMHYLLANLVAIGAGFLWGFGISERWVWRPRSDDPLGSELRRVSGQRISAVRTRIRAAGRAIHARRHELAVVGLSVAVGAALTAFLLLQHRAYLTSGSDLGAYVQMFSTTASGDGWLEHGKYRIGHPMGSYWGAHFSATLLVFLVPFAIAPGPETLLVVKSVVLALSIPAFWYVASEAVDDRNVALVLVVSYAGNPFLWSAWLFDFQEQILLPILVFASYYFYKKRRYGGFLVSIALILLTNEFLVPLVAGYLSGLALASHRANRLRAERSVFLAGFGLVAAVKLLAEAVMARFSVATGIPLASVADPVHAYTDQWRLSITDLLQLYLTNPQLLLESATYDLSTKVTFVLLLLLPVFFLSLLDESAVAAVAPFFAFAWIFAGRTVYYEFGAHYPFYLLPFLYIGATRALASGRARRLRRLDWRTLLAAVLVVNLLVGLALGPAGSVPSQSDRTERLDAAIESVPEDETVVTQNDIYPHVATNPGASYVVRSDMFREYDRLYGPIEPEYVLVDRTSPWDDPVEDGFGDRLHEEYAVYRYEDGTIVYKRGYDGDPRGITKPLEISRTYAPSEFSSSNAELYADRLESSMTVASDEQPRLLWYGPYDELPPGTYEATFLVDVTTESDLQLTLDVAAGEGPQVVSSTDLDSTGGAQEVTVRFELDRPSDVELRGFQAGGDGTVEFHGGGVELVSPSGDDRSETLSGDDRSETLSGDDRSGAFVYGDRSSGAATDGIVADETQRHGPHPTAGERSAVVHP</sequence>
<feature type="transmembrane region" description="Helical" evidence="7">
    <location>
        <begin position="114"/>
        <end position="133"/>
    </location>
</feature>
<evidence type="ECO:0000256" key="1">
    <source>
        <dbReference type="ARBA" id="ARBA00004141"/>
    </source>
</evidence>
<comment type="subcellular location">
    <subcellularLocation>
        <location evidence="1">Membrane</location>
        <topology evidence="1">Multi-pass membrane protein</topology>
    </subcellularLocation>
</comment>
<keyword evidence="3 7" id="KW-0812">Transmembrane</keyword>
<evidence type="ECO:0000256" key="7">
    <source>
        <dbReference type="SAM" id="Phobius"/>
    </source>
</evidence>
<feature type="transmembrane region" description="Helical" evidence="7">
    <location>
        <begin position="180"/>
        <end position="199"/>
    </location>
</feature>
<reference evidence="9 10" key="1">
    <citation type="submission" date="2018-10" db="EMBL/GenBank/DDBJ databases">
        <title>Natrarchaeobius chitinivorans gen. nov., sp. nov., and Natrarchaeobius haloalkaliphilus sp. nov., alkaliphilic, chitin-utilizing haloarchaea from hypersaline alkaline lakes.</title>
        <authorList>
            <person name="Sorokin D.Y."/>
            <person name="Elcheninov A.G."/>
            <person name="Kostrikina N.A."/>
            <person name="Bale N.J."/>
            <person name="Sinninghe Damste J.S."/>
            <person name="Khijniak T.V."/>
            <person name="Kublanov I.V."/>
            <person name="Toshchakov S.V."/>
        </authorList>
    </citation>
    <scope>NUCLEOTIDE SEQUENCE [LARGE SCALE GENOMIC DNA]</scope>
    <source>
        <strain evidence="9 10">AArcht-Sl</strain>
    </source>
</reference>
<feature type="transmembrane region" description="Helical" evidence="7">
    <location>
        <begin position="240"/>
        <end position="260"/>
    </location>
</feature>
<feature type="compositionally biased region" description="Basic and acidic residues" evidence="6">
    <location>
        <begin position="804"/>
        <end position="826"/>
    </location>
</feature>
<feature type="transmembrane region" description="Helical" evidence="7">
    <location>
        <begin position="382"/>
        <end position="403"/>
    </location>
</feature>
<comment type="caution">
    <text evidence="9">The sequence shown here is derived from an EMBL/GenBank/DDBJ whole genome shotgun (WGS) entry which is preliminary data.</text>
</comment>
<protein>
    <submittedName>
        <fullName evidence="9">DUF2079 domain-containing protein</fullName>
    </submittedName>
</protein>
<keyword evidence="4 7" id="KW-1133">Transmembrane helix</keyword>
<accession>A0A3N6M9P3</accession>
<evidence type="ECO:0000256" key="5">
    <source>
        <dbReference type="ARBA" id="ARBA00023136"/>
    </source>
</evidence>
<evidence type="ECO:0000313" key="9">
    <source>
        <dbReference type="EMBL" id="RQG93020.1"/>
    </source>
</evidence>
<feature type="domain" description="GtrA/DPMS transmembrane" evidence="8">
    <location>
        <begin position="20"/>
        <end position="139"/>
    </location>
</feature>
<dbReference type="EMBL" id="REFY01000001">
    <property type="protein sequence ID" value="RQG93020.1"/>
    <property type="molecule type" value="Genomic_DNA"/>
</dbReference>
<dbReference type="PANTHER" id="PTHR38459">
    <property type="entry name" value="PROPHAGE BACTOPRENOL-LINKED GLUCOSE TRANSLOCASE HOMOLOG"/>
    <property type="match status" value="1"/>
</dbReference>
<evidence type="ECO:0000256" key="6">
    <source>
        <dbReference type="SAM" id="MobiDB-lite"/>
    </source>
</evidence>
<evidence type="ECO:0000256" key="4">
    <source>
        <dbReference type="ARBA" id="ARBA00022989"/>
    </source>
</evidence>
<dbReference type="RefSeq" id="WP_124176905.1">
    <property type="nucleotide sequence ID" value="NZ_REFY01000001.1"/>
</dbReference>
<feature type="transmembrane region" description="Helical" evidence="7">
    <location>
        <begin position="504"/>
        <end position="521"/>
    </location>
</feature>
<dbReference type="GO" id="GO:0005886">
    <property type="term" value="C:plasma membrane"/>
    <property type="evidence" value="ECO:0007669"/>
    <property type="project" value="TreeGrafter"/>
</dbReference>
<evidence type="ECO:0000256" key="3">
    <source>
        <dbReference type="ARBA" id="ARBA00022692"/>
    </source>
</evidence>
<keyword evidence="5 7" id="KW-0472">Membrane</keyword>
<gene>
    <name evidence="9" type="ORF">EA462_02065</name>
</gene>
<feature type="region of interest" description="Disordered" evidence="6">
    <location>
        <begin position="800"/>
        <end position="866"/>
    </location>
</feature>
<dbReference type="Pfam" id="PF04138">
    <property type="entry name" value="GtrA_DPMS_TM"/>
    <property type="match status" value="1"/>
</dbReference>
<feature type="transmembrane region" description="Helical" evidence="7">
    <location>
        <begin position="453"/>
        <end position="473"/>
    </location>
</feature>
<comment type="similarity">
    <text evidence="2">Belongs to the GtrA family.</text>
</comment>